<dbReference type="SUPFAM" id="SSF63829">
    <property type="entry name" value="Calcium-dependent phosphotriesterase"/>
    <property type="match status" value="1"/>
</dbReference>
<organism evidence="3 4">
    <name type="scientific">Rhizobium leguminosarum</name>
    <dbReference type="NCBI Taxonomy" id="384"/>
    <lineage>
        <taxon>Bacteria</taxon>
        <taxon>Pseudomonadati</taxon>
        <taxon>Pseudomonadota</taxon>
        <taxon>Alphaproteobacteria</taxon>
        <taxon>Hyphomicrobiales</taxon>
        <taxon>Rhizobiaceae</taxon>
        <taxon>Rhizobium/Agrobacterium group</taxon>
        <taxon>Rhizobium</taxon>
    </lineage>
</organism>
<dbReference type="EMBL" id="SIOP01000001">
    <property type="protein sequence ID" value="TAY55445.1"/>
    <property type="molecule type" value="Genomic_DNA"/>
</dbReference>
<dbReference type="RefSeq" id="WP_032990338.1">
    <property type="nucleotide sequence ID" value="NZ_CP140866.1"/>
</dbReference>
<dbReference type="InterPro" id="IPR011042">
    <property type="entry name" value="6-blade_b-propeller_TolB-like"/>
</dbReference>
<evidence type="ECO:0000313" key="4">
    <source>
        <dbReference type="Proteomes" id="UP000292974"/>
    </source>
</evidence>
<dbReference type="AlphaFoldDB" id="A0A7M3E3M6"/>
<dbReference type="PANTHER" id="PTHR47572">
    <property type="entry name" value="LIPOPROTEIN-RELATED"/>
    <property type="match status" value="1"/>
</dbReference>
<proteinExistence type="predicted"/>
<feature type="domain" description="SMP-30/Gluconolactonase/LRE-like region" evidence="2">
    <location>
        <begin position="32"/>
        <end position="287"/>
    </location>
</feature>
<dbReference type="GO" id="GO:0016787">
    <property type="term" value="F:hydrolase activity"/>
    <property type="evidence" value="ECO:0007669"/>
    <property type="project" value="UniProtKB-KW"/>
</dbReference>
<dbReference type="InterPro" id="IPR051262">
    <property type="entry name" value="SMP-30/CGR1_Lactonase"/>
</dbReference>
<evidence type="ECO:0000313" key="3">
    <source>
        <dbReference type="EMBL" id="TAY55445.1"/>
    </source>
</evidence>
<dbReference type="InterPro" id="IPR013658">
    <property type="entry name" value="SGL"/>
</dbReference>
<keyword evidence="1" id="KW-0378">Hydrolase</keyword>
<reference evidence="3 4" key="1">
    <citation type="submission" date="2019-02" db="EMBL/GenBank/DDBJ databases">
        <title>The genomic architecture of introgression among sibling species of bacteria.</title>
        <authorList>
            <person name="Cavassim M.I.A."/>
            <person name="Moeskjaer S."/>
            <person name="Moslemi C."/>
            <person name="Fields B."/>
            <person name="Bachmann A."/>
            <person name="Vilhjalmsson B."/>
            <person name="Schierup M.H."/>
            <person name="Young J.P.W."/>
            <person name="Andersen S.U."/>
        </authorList>
    </citation>
    <scope>NUCLEOTIDE SEQUENCE [LARGE SCALE GENOMIC DNA]</scope>
    <source>
        <strain evidence="3 4">SM135B</strain>
    </source>
</reference>
<protein>
    <submittedName>
        <fullName evidence="3">SMP-30/gluconolactonase/LRE family protein</fullName>
    </submittedName>
</protein>
<dbReference type="Proteomes" id="UP000292974">
    <property type="component" value="Unassembled WGS sequence"/>
</dbReference>
<name>A0A7M3E3M6_RHILE</name>
<dbReference type="GeneID" id="61426915"/>
<gene>
    <name evidence="3" type="ORF">ELH90_09835</name>
</gene>
<dbReference type="PANTHER" id="PTHR47572:SF4">
    <property type="entry name" value="LACTONASE DRP35"/>
    <property type="match status" value="1"/>
</dbReference>
<evidence type="ECO:0000256" key="1">
    <source>
        <dbReference type="ARBA" id="ARBA00022801"/>
    </source>
</evidence>
<dbReference type="Pfam" id="PF08450">
    <property type="entry name" value="SGL"/>
    <property type="match status" value="1"/>
</dbReference>
<dbReference type="Gene3D" id="2.120.10.30">
    <property type="entry name" value="TolB, C-terminal domain"/>
    <property type="match status" value="1"/>
</dbReference>
<evidence type="ECO:0000259" key="2">
    <source>
        <dbReference type="Pfam" id="PF08450"/>
    </source>
</evidence>
<accession>A0A7M3E3M6</accession>
<sequence length="303" mass="33755">MVTEHYEILDKRFHDKVAVLFPPEELFNAGLFTEGPAYFPAGRFLLFTDLPNDRIMRLDETDGSISVFRHDCGHPNGQTVDLEGRLLSCEHRHRRVSRTQHDGSIITIAETWQGKKLNSPNDVVVTSDGAVWFTDPPYGILHDLDGMKAESEIKACHVYRVDPHTGAVEAKITDMVMPNGLAFSRDESTLYVVDSGKSHHENGPAHLRAFQVDIDHRITGGNVVAECPVGIFDGLRLDSDDHIWISAGDGVYCYEPDGGLLGTIKLGKIAANLTFAGPRRNIMYVCATNSLYRIRLKINGRNR</sequence>
<comment type="caution">
    <text evidence="3">The sequence shown here is derived from an EMBL/GenBank/DDBJ whole genome shotgun (WGS) entry which is preliminary data.</text>
</comment>